<evidence type="ECO:0000256" key="2">
    <source>
        <dbReference type="ARBA" id="ARBA00005590"/>
    </source>
</evidence>
<feature type="domain" description="Amino acid transporter transmembrane" evidence="13">
    <location>
        <begin position="100"/>
        <end position="489"/>
    </location>
</feature>
<feature type="compositionally biased region" description="Polar residues" evidence="11">
    <location>
        <begin position="1"/>
        <end position="11"/>
    </location>
</feature>
<feature type="transmembrane region" description="Helical" evidence="12">
    <location>
        <begin position="318"/>
        <end position="338"/>
    </location>
</feature>
<feature type="region of interest" description="Disordered" evidence="11">
    <location>
        <begin position="1"/>
        <end position="38"/>
    </location>
</feature>
<accession>A0A6A1WS64</accession>
<evidence type="ECO:0000256" key="1">
    <source>
        <dbReference type="ARBA" id="ARBA00004127"/>
    </source>
</evidence>
<evidence type="ECO:0000313" key="14">
    <source>
        <dbReference type="EMBL" id="KAB1226637.1"/>
    </source>
</evidence>
<evidence type="ECO:0000313" key="15">
    <source>
        <dbReference type="Proteomes" id="UP000516437"/>
    </source>
</evidence>
<feature type="transmembrane region" description="Helical" evidence="12">
    <location>
        <begin position="223"/>
        <end position="244"/>
    </location>
</feature>
<evidence type="ECO:0000256" key="5">
    <source>
        <dbReference type="ARBA" id="ARBA00022847"/>
    </source>
</evidence>
<feature type="transmembrane region" description="Helical" evidence="12">
    <location>
        <begin position="414"/>
        <end position="434"/>
    </location>
</feature>
<keyword evidence="15" id="KW-1185">Reference proteome</keyword>
<evidence type="ECO:0000256" key="12">
    <source>
        <dbReference type="SAM" id="Phobius"/>
    </source>
</evidence>
<evidence type="ECO:0000256" key="9">
    <source>
        <dbReference type="ARBA" id="ARBA00023294"/>
    </source>
</evidence>
<feature type="transmembrane region" description="Helical" evidence="12">
    <location>
        <begin position="440"/>
        <end position="458"/>
    </location>
</feature>
<keyword evidence="8 12" id="KW-0472">Membrane</keyword>
<comment type="subcellular location">
    <subcellularLocation>
        <location evidence="1">Endomembrane system</location>
        <topology evidence="1">Multi-pass membrane protein</topology>
    </subcellularLocation>
</comment>
<proteinExistence type="inferred from homology"/>
<sequence length="507" mass="56192">MVEDTATTDQLSGDVRLPLGSSEGLDNNGQRPKSAVDGQSKRTGNLYLSVIVGVKMLVLVELESRLVYFLLGLGCLFFGGLKDLRLRGVVASDAVMSENMAQLGWVAGPATMIYFSFLAYYTSRFLLNRPGKNTDTGKKNSYMDVVESNLGRRHAIVCFVVQYLNLLVVASKYTQGAAFRMTDLIWYACHHGKRTCRVYQKPYNIAAGVIQIFFSQIPDFDQLGWLSSLSVVTFITFSAIGLGLSIGRVTENGKIEGRTGGMSLGNVTRAQKMRGIFKAFGDIALAFDFFSVLVDIEDTIESPQPDVANQIMKKATKFSLVATTFVYLVYGGLEYAAFGENITYSLFWNPYWLLDIGSLAMLINSVGAYQIFSQPMFAMVEKFIGGAVTNCEFATKDIEIPIPCFTFKTNLLRLVCRSGFVITTTVMSMFLAVYNDSLQLVDGIAFWFLGIYFPLEMYKKEKQKYSGNWLCAQIVIIGGLILTIASVAAKFVDTFIYIDGSYDPLMP</sequence>
<dbReference type="GO" id="GO:0009734">
    <property type="term" value="P:auxin-activated signaling pathway"/>
    <property type="evidence" value="ECO:0007669"/>
    <property type="project" value="UniProtKB-KW"/>
</dbReference>
<keyword evidence="5" id="KW-0769">Symport</keyword>
<comment type="similarity">
    <text evidence="2">Belongs to the amino acid/polyamine transporter 2 family. Amino acid/auxin permease (AAAP) (TC 2.A.18.1) subfamily.</text>
</comment>
<feature type="transmembrane region" description="Helical" evidence="12">
    <location>
        <begin position="103"/>
        <end position="121"/>
    </location>
</feature>
<dbReference type="Pfam" id="PF01490">
    <property type="entry name" value="Aa_trans"/>
    <property type="match status" value="1"/>
</dbReference>
<dbReference type="GO" id="GO:0006865">
    <property type="term" value="P:amino acid transport"/>
    <property type="evidence" value="ECO:0007669"/>
    <property type="project" value="UniProtKB-KW"/>
</dbReference>
<feature type="transmembrane region" description="Helical" evidence="12">
    <location>
        <begin position="66"/>
        <end position="82"/>
    </location>
</feature>
<comment type="function">
    <text evidence="10">Carrier protein involved in proton-driven auxin influx. Mediates the formation of auxin gradient from developing leaves (site of auxin biosynthesis) to tips by contributing to the loading of auxin in vascular tissues and facilitating acropetal (base to tip) auxin transport within inner tissues of the root apex, and basipetal (tip to base) auxin transport within outer tissues of the root apex. May be involved in lateral roots and nodules formation.</text>
</comment>
<evidence type="ECO:0000256" key="11">
    <source>
        <dbReference type="SAM" id="MobiDB-lite"/>
    </source>
</evidence>
<evidence type="ECO:0000259" key="13">
    <source>
        <dbReference type="Pfam" id="PF01490"/>
    </source>
</evidence>
<keyword evidence="9" id="KW-0927">Auxin signaling pathway</keyword>
<organism evidence="14 15">
    <name type="scientific">Morella rubra</name>
    <name type="common">Chinese bayberry</name>
    <dbReference type="NCBI Taxonomy" id="262757"/>
    <lineage>
        <taxon>Eukaryota</taxon>
        <taxon>Viridiplantae</taxon>
        <taxon>Streptophyta</taxon>
        <taxon>Embryophyta</taxon>
        <taxon>Tracheophyta</taxon>
        <taxon>Spermatophyta</taxon>
        <taxon>Magnoliopsida</taxon>
        <taxon>eudicotyledons</taxon>
        <taxon>Gunneridae</taxon>
        <taxon>Pentapetalae</taxon>
        <taxon>rosids</taxon>
        <taxon>fabids</taxon>
        <taxon>Fagales</taxon>
        <taxon>Myricaceae</taxon>
        <taxon>Morella</taxon>
    </lineage>
</organism>
<feature type="transmembrane region" description="Helical" evidence="12">
    <location>
        <begin position="470"/>
        <end position="498"/>
    </location>
</feature>
<protein>
    <submittedName>
        <fullName evidence="14">Amino acid permease 3</fullName>
    </submittedName>
</protein>
<dbReference type="EMBL" id="RXIC02000019">
    <property type="protein sequence ID" value="KAB1226637.1"/>
    <property type="molecule type" value="Genomic_DNA"/>
</dbReference>
<dbReference type="OrthoDB" id="40134at2759"/>
<feature type="transmembrane region" description="Helical" evidence="12">
    <location>
        <begin position="350"/>
        <end position="372"/>
    </location>
</feature>
<dbReference type="GO" id="GO:0015293">
    <property type="term" value="F:symporter activity"/>
    <property type="evidence" value="ECO:0007669"/>
    <property type="project" value="UniProtKB-KW"/>
</dbReference>
<keyword evidence="3" id="KW-0813">Transport</keyword>
<keyword evidence="4 12" id="KW-0812">Transmembrane</keyword>
<evidence type="ECO:0000256" key="4">
    <source>
        <dbReference type="ARBA" id="ARBA00022692"/>
    </source>
</evidence>
<evidence type="ECO:0000256" key="6">
    <source>
        <dbReference type="ARBA" id="ARBA00022970"/>
    </source>
</evidence>
<dbReference type="GO" id="GO:0012505">
    <property type="term" value="C:endomembrane system"/>
    <property type="evidence" value="ECO:0007669"/>
    <property type="project" value="UniProtKB-SubCell"/>
</dbReference>
<evidence type="ECO:0000256" key="8">
    <source>
        <dbReference type="ARBA" id="ARBA00023136"/>
    </source>
</evidence>
<name>A0A6A1WS64_9ROSI</name>
<evidence type="ECO:0000256" key="7">
    <source>
        <dbReference type="ARBA" id="ARBA00022989"/>
    </source>
</evidence>
<evidence type="ECO:0000256" key="3">
    <source>
        <dbReference type="ARBA" id="ARBA00022448"/>
    </source>
</evidence>
<comment type="caution">
    <text evidence="14">The sequence shown here is derived from an EMBL/GenBank/DDBJ whole genome shotgun (WGS) entry which is preliminary data.</text>
</comment>
<dbReference type="Proteomes" id="UP000516437">
    <property type="component" value="Chromosome 1"/>
</dbReference>
<dbReference type="InterPro" id="IPR013057">
    <property type="entry name" value="AA_transpt_TM"/>
</dbReference>
<evidence type="ECO:0000256" key="10">
    <source>
        <dbReference type="ARBA" id="ARBA00045588"/>
    </source>
</evidence>
<keyword evidence="7 12" id="KW-1133">Transmembrane helix</keyword>
<gene>
    <name evidence="14" type="ORF">CJ030_MR1G027480</name>
</gene>
<dbReference type="PANTHER" id="PTHR48017">
    <property type="entry name" value="OS05G0424000 PROTEIN-RELATED"/>
    <property type="match status" value="1"/>
</dbReference>
<dbReference type="AlphaFoldDB" id="A0A6A1WS64"/>
<keyword evidence="6" id="KW-0029">Amino-acid transport</keyword>
<reference evidence="14 15" key="1">
    <citation type="journal article" date="2019" name="Plant Biotechnol. J.">
        <title>The red bayberry genome and genetic basis of sex determination.</title>
        <authorList>
            <person name="Jia H.M."/>
            <person name="Jia H.J."/>
            <person name="Cai Q.L."/>
            <person name="Wang Y."/>
            <person name="Zhao H.B."/>
            <person name="Yang W.F."/>
            <person name="Wang G.Y."/>
            <person name="Li Y.H."/>
            <person name="Zhan D.L."/>
            <person name="Shen Y.T."/>
            <person name="Niu Q.F."/>
            <person name="Chang L."/>
            <person name="Qiu J."/>
            <person name="Zhao L."/>
            <person name="Xie H.B."/>
            <person name="Fu W.Y."/>
            <person name="Jin J."/>
            <person name="Li X.W."/>
            <person name="Jiao Y."/>
            <person name="Zhou C.C."/>
            <person name="Tu T."/>
            <person name="Chai C.Y."/>
            <person name="Gao J.L."/>
            <person name="Fan L.J."/>
            <person name="van de Weg E."/>
            <person name="Wang J.Y."/>
            <person name="Gao Z.S."/>
        </authorList>
    </citation>
    <scope>NUCLEOTIDE SEQUENCE [LARGE SCALE GENOMIC DNA]</scope>
    <source>
        <tissue evidence="14">Leaves</tissue>
    </source>
</reference>